<evidence type="ECO:0000259" key="3">
    <source>
        <dbReference type="PROSITE" id="PS50844"/>
    </source>
</evidence>
<keyword evidence="2" id="KW-0472">Membrane</keyword>
<dbReference type="AlphaFoldDB" id="A0A6N7EL19"/>
<name>A0A6N7EL19_9MICO</name>
<protein>
    <recommendedName>
        <fullName evidence="3">AFP-like domain-containing protein</fullName>
    </recommendedName>
</protein>
<evidence type="ECO:0000313" key="4">
    <source>
        <dbReference type="EMBL" id="MPV35964.1"/>
    </source>
</evidence>
<dbReference type="EMBL" id="WHPC01000005">
    <property type="protein sequence ID" value="MPV35964.1"/>
    <property type="molecule type" value="Genomic_DNA"/>
</dbReference>
<dbReference type="Proteomes" id="UP000437709">
    <property type="component" value="Unassembled WGS sequence"/>
</dbReference>
<organism evidence="4 5">
    <name type="scientific">Georgenia subflava</name>
    <dbReference type="NCBI Taxonomy" id="1622177"/>
    <lineage>
        <taxon>Bacteria</taxon>
        <taxon>Bacillati</taxon>
        <taxon>Actinomycetota</taxon>
        <taxon>Actinomycetes</taxon>
        <taxon>Micrococcales</taxon>
        <taxon>Bogoriellaceae</taxon>
        <taxon>Georgenia</taxon>
    </lineage>
</organism>
<feature type="domain" description="AFP-like" evidence="3">
    <location>
        <begin position="61"/>
        <end position="124"/>
    </location>
</feature>
<reference evidence="4 5" key="1">
    <citation type="submission" date="2019-10" db="EMBL/GenBank/DDBJ databases">
        <title>Georgenia wutianyii sp. nov. and Georgenia yuyongxinii sp. nov. isolated from plateau pika (Ochotona curzoniae) in the Qinghai-Tibet plateau of China.</title>
        <authorList>
            <person name="Tian Z."/>
        </authorList>
    </citation>
    <scope>NUCLEOTIDE SEQUENCE [LARGE SCALE GENOMIC DNA]</scope>
    <source>
        <strain evidence="4 5">JCM 19765</strain>
    </source>
</reference>
<feature type="transmembrane region" description="Helical" evidence="2">
    <location>
        <begin position="32"/>
        <end position="52"/>
    </location>
</feature>
<feature type="compositionally biased region" description="Pro residues" evidence="1">
    <location>
        <begin position="14"/>
        <end position="25"/>
    </location>
</feature>
<dbReference type="InterPro" id="IPR006190">
    <property type="entry name" value="SAF_AFP_Neu5Ac"/>
</dbReference>
<dbReference type="OrthoDB" id="3638307at2"/>
<dbReference type="CDD" id="cd11614">
    <property type="entry name" value="SAF_CpaB_FlgA_like"/>
    <property type="match status" value="1"/>
</dbReference>
<sequence>MTTTTARRRAPAKPTSPPTAEGPPPRSRRRPWHLATAVALGALGVTIGAVTWSTTSAMTSVLVANDSLHRGDVITTAAFTTARIYDDSALDPVTPAELDDLLGQRLSLDIAAGSIVTHDAVTAYEPTKAGTYLVGVSLASARAPGSEILVGDRVLVVVTPTAGSAVDTADVTGVPTSTSAEVAAVNIDAETGETILDLLVPQADGPTLAAHAATGNVAVLLEPRGGE</sequence>
<keyword evidence="2" id="KW-0812">Transmembrane</keyword>
<dbReference type="InterPro" id="IPR013974">
    <property type="entry name" value="SAF"/>
</dbReference>
<feature type="compositionally biased region" description="Basic residues" evidence="1">
    <location>
        <begin position="1"/>
        <end position="11"/>
    </location>
</feature>
<evidence type="ECO:0000256" key="1">
    <source>
        <dbReference type="SAM" id="MobiDB-lite"/>
    </source>
</evidence>
<evidence type="ECO:0000256" key="2">
    <source>
        <dbReference type="SAM" id="Phobius"/>
    </source>
</evidence>
<gene>
    <name evidence="4" type="ORF">GB881_02685</name>
</gene>
<dbReference type="SMART" id="SM00858">
    <property type="entry name" value="SAF"/>
    <property type="match status" value="1"/>
</dbReference>
<comment type="caution">
    <text evidence="4">The sequence shown here is derived from an EMBL/GenBank/DDBJ whole genome shotgun (WGS) entry which is preliminary data.</text>
</comment>
<proteinExistence type="predicted"/>
<dbReference type="PROSITE" id="PS50844">
    <property type="entry name" value="AFP_LIKE"/>
    <property type="match status" value="1"/>
</dbReference>
<dbReference type="Pfam" id="PF08666">
    <property type="entry name" value="SAF"/>
    <property type="match status" value="1"/>
</dbReference>
<accession>A0A6N7EL19</accession>
<feature type="region of interest" description="Disordered" evidence="1">
    <location>
        <begin position="1"/>
        <end position="30"/>
    </location>
</feature>
<keyword evidence="5" id="KW-1185">Reference proteome</keyword>
<dbReference type="RefSeq" id="WP_152193253.1">
    <property type="nucleotide sequence ID" value="NZ_VUKD01000001.1"/>
</dbReference>
<keyword evidence="2" id="KW-1133">Transmembrane helix</keyword>
<evidence type="ECO:0000313" key="5">
    <source>
        <dbReference type="Proteomes" id="UP000437709"/>
    </source>
</evidence>